<dbReference type="PANTHER" id="PTHR16223">
    <property type="entry name" value="TRANSCRIPTION FACTOR BHLH83-RELATED"/>
    <property type="match status" value="1"/>
</dbReference>
<dbReference type="InterPro" id="IPR045843">
    <property type="entry name" value="IND-like"/>
</dbReference>
<dbReference type="CDD" id="cd11393">
    <property type="entry name" value="bHLH_AtbHLH_like"/>
    <property type="match status" value="1"/>
</dbReference>
<feature type="domain" description="BHLH" evidence="7">
    <location>
        <begin position="277"/>
        <end position="326"/>
    </location>
</feature>
<keyword evidence="2" id="KW-0805">Transcription regulation</keyword>
<keyword evidence="5" id="KW-0539">Nucleus</keyword>
<dbReference type="InterPro" id="IPR036638">
    <property type="entry name" value="HLH_DNA-bd_sf"/>
</dbReference>
<evidence type="ECO:0000256" key="1">
    <source>
        <dbReference type="ARBA" id="ARBA00004123"/>
    </source>
</evidence>
<evidence type="ECO:0000256" key="3">
    <source>
        <dbReference type="ARBA" id="ARBA00023125"/>
    </source>
</evidence>
<protein>
    <recommendedName>
        <fullName evidence="7">BHLH domain-containing protein</fullName>
    </recommendedName>
</protein>
<dbReference type="InterPro" id="IPR011598">
    <property type="entry name" value="bHLH_dom"/>
</dbReference>
<comment type="caution">
    <text evidence="8">The sequence shown here is derived from an EMBL/GenBank/DDBJ whole genome shotgun (WGS) entry which is preliminary data.</text>
</comment>
<keyword evidence="4" id="KW-0804">Transcription</keyword>
<evidence type="ECO:0000256" key="6">
    <source>
        <dbReference type="SAM" id="MobiDB-lite"/>
    </source>
</evidence>
<keyword evidence="9" id="KW-1185">Reference proteome</keyword>
<evidence type="ECO:0000313" key="9">
    <source>
        <dbReference type="Proteomes" id="UP000823775"/>
    </source>
</evidence>
<keyword evidence="3" id="KW-0238">DNA-binding</keyword>
<evidence type="ECO:0000256" key="4">
    <source>
        <dbReference type="ARBA" id="ARBA00023163"/>
    </source>
</evidence>
<evidence type="ECO:0000259" key="7">
    <source>
        <dbReference type="PROSITE" id="PS50888"/>
    </source>
</evidence>
<gene>
    <name evidence="8" type="ORF">HAX54_036062</name>
</gene>
<accession>A0ABS8SG69</accession>
<feature type="region of interest" description="Disordered" evidence="6">
    <location>
        <begin position="255"/>
        <end position="278"/>
    </location>
</feature>
<evidence type="ECO:0000256" key="5">
    <source>
        <dbReference type="ARBA" id="ARBA00023242"/>
    </source>
</evidence>
<dbReference type="PANTHER" id="PTHR16223:SF272">
    <property type="entry name" value="TRANSCRIPTION FACTOR BHLH110-LIKE"/>
    <property type="match status" value="1"/>
</dbReference>
<sequence length="385" mass="43131">MDSTNLFNHHQLQLQQQQQLAGYPFFSTGLSSIHDWTSTMTSEEEYYKQLGHMKRIQNNISPEELWKRGTIDTFPLMFHDGAHQLSNDQLDYKNNKGGYLISNDYFLKMKDMNGLYNNLFKESYLESEQQHAFDLNENLLSEDSYMYDAKTSIAFSGLAAGAGVGATHSSYISSHDLEHSDFQGLKLAFNGLTFKNISSHDSNSNCFGHSSTDRMSSGFADGLQELTHTPSSNSTNKITSNVRNNIGVSSKTKRFNYSAEEEEEAPCQEASKKPRVTSQSSSTFMLKVRKEKLGDRISALHRLVAPFGKTDTASVLTEAIGYIQFLQDQILTLSMPYTKSTQGKLHHLNLKDSSIDMKGEAVLDLKSRGLCLVPTSFSSYITSCD</sequence>
<evidence type="ECO:0000313" key="8">
    <source>
        <dbReference type="EMBL" id="MCD7457759.1"/>
    </source>
</evidence>
<proteinExistence type="predicted"/>
<dbReference type="InterPro" id="IPR045239">
    <property type="entry name" value="bHLH95_bHLH"/>
</dbReference>
<evidence type="ECO:0000256" key="2">
    <source>
        <dbReference type="ARBA" id="ARBA00023015"/>
    </source>
</evidence>
<comment type="subcellular location">
    <subcellularLocation>
        <location evidence="1">Nucleus</location>
    </subcellularLocation>
</comment>
<dbReference type="PROSITE" id="PS50888">
    <property type="entry name" value="BHLH"/>
    <property type="match status" value="1"/>
</dbReference>
<dbReference type="Proteomes" id="UP000823775">
    <property type="component" value="Unassembled WGS sequence"/>
</dbReference>
<dbReference type="EMBL" id="JACEIK010000475">
    <property type="protein sequence ID" value="MCD7457759.1"/>
    <property type="molecule type" value="Genomic_DNA"/>
</dbReference>
<reference evidence="8 9" key="1">
    <citation type="journal article" date="2021" name="BMC Genomics">
        <title>Datura genome reveals duplications of psychoactive alkaloid biosynthetic genes and high mutation rate following tissue culture.</title>
        <authorList>
            <person name="Rajewski A."/>
            <person name="Carter-House D."/>
            <person name="Stajich J."/>
            <person name="Litt A."/>
        </authorList>
    </citation>
    <scope>NUCLEOTIDE SEQUENCE [LARGE SCALE GENOMIC DNA]</scope>
    <source>
        <strain evidence="8">AR-01</strain>
    </source>
</reference>
<name>A0ABS8SG69_DATST</name>
<dbReference type="SUPFAM" id="SSF47459">
    <property type="entry name" value="HLH, helix-loop-helix DNA-binding domain"/>
    <property type="match status" value="1"/>
</dbReference>
<organism evidence="8 9">
    <name type="scientific">Datura stramonium</name>
    <name type="common">Jimsonweed</name>
    <name type="synonym">Common thornapple</name>
    <dbReference type="NCBI Taxonomy" id="4076"/>
    <lineage>
        <taxon>Eukaryota</taxon>
        <taxon>Viridiplantae</taxon>
        <taxon>Streptophyta</taxon>
        <taxon>Embryophyta</taxon>
        <taxon>Tracheophyta</taxon>
        <taxon>Spermatophyta</taxon>
        <taxon>Magnoliopsida</taxon>
        <taxon>eudicotyledons</taxon>
        <taxon>Gunneridae</taxon>
        <taxon>Pentapetalae</taxon>
        <taxon>asterids</taxon>
        <taxon>lamiids</taxon>
        <taxon>Solanales</taxon>
        <taxon>Solanaceae</taxon>
        <taxon>Solanoideae</taxon>
        <taxon>Datureae</taxon>
        <taxon>Datura</taxon>
    </lineage>
</organism>
<dbReference type="Gene3D" id="4.10.280.10">
    <property type="entry name" value="Helix-loop-helix DNA-binding domain"/>
    <property type="match status" value="1"/>
</dbReference>